<name>A0ACD3ANY5_9AGAR</name>
<accession>A0ACD3ANY5</accession>
<organism evidence="1 2">
    <name type="scientific">Pluteus cervinus</name>
    <dbReference type="NCBI Taxonomy" id="181527"/>
    <lineage>
        <taxon>Eukaryota</taxon>
        <taxon>Fungi</taxon>
        <taxon>Dikarya</taxon>
        <taxon>Basidiomycota</taxon>
        <taxon>Agaricomycotina</taxon>
        <taxon>Agaricomycetes</taxon>
        <taxon>Agaricomycetidae</taxon>
        <taxon>Agaricales</taxon>
        <taxon>Pluteineae</taxon>
        <taxon>Pluteaceae</taxon>
        <taxon>Pluteus</taxon>
    </lineage>
</organism>
<sequence>MVDVIAHKNNGARQPTGINRLPPEVLSRVFLHLSPQLSSRACLAVTRTCRRYTVLREVARVVQLDLTLAPALWIDVSSYFKCTAPLLESFSLSSKSRLPRNYRESSHIQVIVLSDDLFAGVAPNLTSATFIKCAVDVGSPIFHGLTTLTIEDPPIEFEPSPEEVLRALHRWTNWTCILDYLNDYYRHPESERGSDEGQSDDDDEGEGEQTSDQDYQEGTNEEREEEGDGGSEYSSSQEDDTNALHPIRDGYDMEVFPPNLRSIKIEETDICEHSIGGLIEAIIQPPKAKVGMATPIVGSALQNLLRGSGVDLAQLLRSNIRTW</sequence>
<evidence type="ECO:0000313" key="2">
    <source>
        <dbReference type="Proteomes" id="UP000308600"/>
    </source>
</evidence>
<reference evidence="1 2" key="1">
    <citation type="journal article" date="2019" name="Nat. Ecol. Evol.">
        <title>Megaphylogeny resolves global patterns of mushroom evolution.</title>
        <authorList>
            <person name="Varga T."/>
            <person name="Krizsan K."/>
            <person name="Foldi C."/>
            <person name="Dima B."/>
            <person name="Sanchez-Garcia M."/>
            <person name="Sanchez-Ramirez S."/>
            <person name="Szollosi G.J."/>
            <person name="Szarkandi J.G."/>
            <person name="Papp V."/>
            <person name="Albert L."/>
            <person name="Andreopoulos W."/>
            <person name="Angelini C."/>
            <person name="Antonin V."/>
            <person name="Barry K.W."/>
            <person name="Bougher N.L."/>
            <person name="Buchanan P."/>
            <person name="Buyck B."/>
            <person name="Bense V."/>
            <person name="Catcheside P."/>
            <person name="Chovatia M."/>
            <person name="Cooper J."/>
            <person name="Damon W."/>
            <person name="Desjardin D."/>
            <person name="Finy P."/>
            <person name="Geml J."/>
            <person name="Haridas S."/>
            <person name="Hughes K."/>
            <person name="Justo A."/>
            <person name="Karasinski D."/>
            <person name="Kautmanova I."/>
            <person name="Kiss B."/>
            <person name="Kocsube S."/>
            <person name="Kotiranta H."/>
            <person name="LaButti K.M."/>
            <person name="Lechner B.E."/>
            <person name="Liimatainen K."/>
            <person name="Lipzen A."/>
            <person name="Lukacs Z."/>
            <person name="Mihaltcheva S."/>
            <person name="Morgado L.N."/>
            <person name="Niskanen T."/>
            <person name="Noordeloos M.E."/>
            <person name="Ohm R.A."/>
            <person name="Ortiz-Santana B."/>
            <person name="Ovrebo C."/>
            <person name="Racz N."/>
            <person name="Riley R."/>
            <person name="Savchenko A."/>
            <person name="Shiryaev A."/>
            <person name="Soop K."/>
            <person name="Spirin V."/>
            <person name="Szebenyi C."/>
            <person name="Tomsovsky M."/>
            <person name="Tulloss R.E."/>
            <person name="Uehling J."/>
            <person name="Grigoriev I.V."/>
            <person name="Vagvolgyi C."/>
            <person name="Papp T."/>
            <person name="Martin F.M."/>
            <person name="Miettinen O."/>
            <person name="Hibbett D.S."/>
            <person name="Nagy L.G."/>
        </authorList>
    </citation>
    <scope>NUCLEOTIDE SEQUENCE [LARGE SCALE GENOMIC DNA]</scope>
    <source>
        <strain evidence="1 2">NL-1719</strain>
    </source>
</reference>
<proteinExistence type="predicted"/>
<evidence type="ECO:0000313" key="1">
    <source>
        <dbReference type="EMBL" id="TFK67205.1"/>
    </source>
</evidence>
<dbReference type="EMBL" id="ML208382">
    <property type="protein sequence ID" value="TFK67205.1"/>
    <property type="molecule type" value="Genomic_DNA"/>
</dbReference>
<dbReference type="Proteomes" id="UP000308600">
    <property type="component" value="Unassembled WGS sequence"/>
</dbReference>
<protein>
    <submittedName>
        <fullName evidence="1">Uncharacterized protein</fullName>
    </submittedName>
</protein>
<gene>
    <name evidence="1" type="ORF">BDN72DRAFT_899160</name>
</gene>
<keyword evidence="2" id="KW-1185">Reference proteome</keyword>